<dbReference type="PANTHER" id="PTHR35408">
    <property type="entry name" value="CHROMOSOME 15, WHOLE GENOME SHOTGUN SEQUENCE"/>
    <property type="match status" value="1"/>
</dbReference>
<keyword evidence="1" id="KW-0812">Transmembrane</keyword>
<keyword evidence="1" id="KW-1133">Transmembrane helix</keyword>
<organism evidence="4 5">
    <name type="scientific">Rhizodiscina lignyota</name>
    <dbReference type="NCBI Taxonomy" id="1504668"/>
    <lineage>
        <taxon>Eukaryota</taxon>
        <taxon>Fungi</taxon>
        <taxon>Dikarya</taxon>
        <taxon>Ascomycota</taxon>
        <taxon>Pezizomycotina</taxon>
        <taxon>Dothideomycetes</taxon>
        <taxon>Pleosporomycetidae</taxon>
        <taxon>Aulographales</taxon>
        <taxon>Rhizodiscinaceae</taxon>
        <taxon>Rhizodiscina</taxon>
    </lineage>
</organism>
<feature type="transmembrane region" description="Helical" evidence="1">
    <location>
        <begin position="246"/>
        <end position="271"/>
    </location>
</feature>
<proteinExistence type="predicted"/>
<dbReference type="Proteomes" id="UP000799772">
    <property type="component" value="Unassembled WGS sequence"/>
</dbReference>
<evidence type="ECO:0000259" key="3">
    <source>
        <dbReference type="Pfam" id="PF25550"/>
    </source>
</evidence>
<dbReference type="Pfam" id="PF13632">
    <property type="entry name" value="Glyco_trans_2_3"/>
    <property type="match status" value="1"/>
</dbReference>
<feature type="transmembrane region" description="Helical" evidence="1">
    <location>
        <begin position="691"/>
        <end position="712"/>
    </location>
</feature>
<feature type="transmembrane region" description="Helical" evidence="1">
    <location>
        <begin position="816"/>
        <end position="834"/>
    </location>
</feature>
<feature type="transmembrane region" description="Helical" evidence="1">
    <location>
        <begin position="652"/>
        <end position="679"/>
    </location>
</feature>
<dbReference type="Gene3D" id="3.90.550.10">
    <property type="entry name" value="Spore Coat Polysaccharide Biosynthesis Protein SpsA, Chain A"/>
    <property type="match status" value="1"/>
</dbReference>
<evidence type="ECO:0000256" key="1">
    <source>
        <dbReference type="SAM" id="Phobius"/>
    </source>
</evidence>
<protein>
    <submittedName>
        <fullName evidence="4">Glycosyltransferase family 2 protein</fullName>
    </submittedName>
</protein>
<evidence type="ECO:0000259" key="2">
    <source>
        <dbReference type="Pfam" id="PF13632"/>
    </source>
</evidence>
<comment type="caution">
    <text evidence="4">The sequence shown here is derived from an EMBL/GenBank/DDBJ whole genome shotgun (WGS) entry which is preliminary data.</text>
</comment>
<dbReference type="EMBL" id="ML978125">
    <property type="protein sequence ID" value="KAF2099298.1"/>
    <property type="molecule type" value="Genomic_DNA"/>
</dbReference>
<feature type="domain" description="Glycosyltransferase 2-like" evidence="2">
    <location>
        <begin position="462"/>
        <end position="674"/>
    </location>
</feature>
<accession>A0A9P4M6I0</accession>
<name>A0A9P4M6I0_9PEZI</name>
<reference evidence="4" key="1">
    <citation type="journal article" date="2020" name="Stud. Mycol.">
        <title>101 Dothideomycetes genomes: a test case for predicting lifestyles and emergence of pathogens.</title>
        <authorList>
            <person name="Haridas S."/>
            <person name="Albert R."/>
            <person name="Binder M."/>
            <person name="Bloem J."/>
            <person name="Labutti K."/>
            <person name="Salamov A."/>
            <person name="Andreopoulos B."/>
            <person name="Baker S."/>
            <person name="Barry K."/>
            <person name="Bills G."/>
            <person name="Bluhm B."/>
            <person name="Cannon C."/>
            <person name="Castanera R."/>
            <person name="Culley D."/>
            <person name="Daum C."/>
            <person name="Ezra D."/>
            <person name="Gonzalez J."/>
            <person name="Henrissat B."/>
            <person name="Kuo A."/>
            <person name="Liang C."/>
            <person name="Lipzen A."/>
            <person name="Lutzoni F."/>
            <person name="Magnuson J."/>
            <person name="Mondo S."/>
            <person name="Nolan M."/>
            <person name="Ohm R."/>
            <person name="Pangilinan J."/>
            <person name="Park H.-J."/>
            <person name="Ramirez L."/>
            <person name="Alfaro M."/>
            <person name="Sun H."/>
            <person name="Tritt A."/>
            <person name="Yoshinaga Y."/>
            <person name="Zwiers L.-H."/>
            <person name="Turgeon B."/>
            <person name="Goodwin S."/>
            <person name="Spatafora J."/>
            <person name="Crous P."/>
            <person name="Grigoriev I."/>
        </authorList>
    </citation>
    <scope>NUCLEOTIDE SEQUENCE</scope>
    <source>
        <strain evidence="4">CBS 133067</strain>
    </source>
</reference>
<dbReference type="InterPro" id="IPR057688">
    <property type="entry name" value="DUF7928"/>
</dbReference>
<keyword evidence="1" id="KW-0472">Membrane</keyword>
<keyword evidence="5" id="KW-1185">Reference proteome</keyword>
<feature type="transmembrane region" description="Helical" evidence="1">
    <location>
        <begin position="733"/>
        <end position="755"/>
    </location>
</feature>
<evidence type="ECO:0000313" key="4">
    <source>
        <dbReference type="EMBL" id="KAF2099298.1"/>
    </source>
</evidence>
<dbReference type="OrthoDB" id="38531at2759"/>
<dbReference type="SUPFAM" id="SSF53448">
    <property type="entry name" value="Nucleotide-diphospho-sugar transferases"/>
    <property type="match status" value="1"/>
</dbReference>
<feature type="transmembrane region" description="Helical" evidence="1">
    <location>
        <begin position="211"/>
        <end position="234"/>
    </location>
</feature>
<dbReference type="InterPro" id="IPR001173">
    <property type="entry name" value="Glyco_trans_2-like"/>
</dbReference>
<feature type="transmembrane region" description="Helical" evidence="1">
    <location>
        <begin position="786"/>
        <end position="804"/>
    </location>
</feature>
<sequence>MVKYLYGRISSSQWLAMPGTLGESSSGVLLRRTRGNYVHAPETISDELLAAVRRINAEIAFTMSTETISVILSSLDLYQTEQAMPDGSQLQIVDSLSEIASNNVKKFQYACLVRRERMLLVWHDDLQMIIPHAARLEEKLLSLVWGSQGIPFAMGTGSNTARGTPTGSIVNYNLEKKGPQIEIEEAEDDFDEEKGAASPESLGRPINLTSAFFVGLGMCLIIFLLLGLATSNLILESLTDGNWIRLAFVALIPLLILVGLFFVVVIFTDIFQAIGPISGLKSNSRFYSAIKPSLRRAYAQGFIPPHVTIQMPVYKEGLHSVIIPTVNSLKAAISHYESHGGTASIFVNDDGLRAGIPEEDVKARLDFYQDNNIGWVSRPKHGAEGFERKGKFKKASNMNFALNISQKVEAYLQEMVDEKIARDGTDYLDEQEENAMYEACLERVLRENPLAHAHGNIRVGEHILIIDSDTRVPVDCLLYGAAEMFLSPEVAIVQHSTGVMQVVGDFFENGITFFTNLVYSSIRFSIGSGEVAPFVGHNAFLRWQAVQSVGVKEEDGYVAYWSESHVSEDFDIALRLQIAGNTVRIAAYHDNQFKEGVSLTIYDELTRWQKYAYGCSELVFNPFHRWIFRGPFTRLFYTFLWSNMNLSSKCTILAYIASYFALASGGPLTVMNYIIIGWYNGQLDKFYMESWKIFVALVVVFNGAGNLALAILRYRLGEKALFASLLENFKWMPMFTIFFGGLSFHLNTAILSHLFHIDMQWGATSKEAVKSNFFQEVPKIFKSFKYMYIVILIVVGGMIYLGNFAPRGWEIQGATAVVPLAVTIVSHAGLPFLLNPSLMVFNY</sequence>
<evidence type="ECO:0000313" key="5">
    <source>
        <dbReference type="Proteomes" id="UP000799772"/>
    </source>
</evidence>
<gene>
    <name evidence="4" type="ORF">NA57DRAFT_38728</name>
</gene>
<feature type="domain" description="DUF7928" evidence="3">
    <location>
        <begin position="1"/>
        <end position="149"/>
    </location>
</feature>
<dbReference type="Pfam" id="PF25550">
    <property type="entry name" value="DUF7928"/>
    <property type="match status" value="1"/>
</dbReference>
<dbReference type="PANTHER" id="PTHR35408:SF2">
    <property type="entry name" value="GLYCOSYLTRANSFERASE 2-LIKE DOMAIN-CONTAINING PROTEIN"/>
    <property type="match status" value="1"/>
</dbReference>
<dbReference type="InterPro" id="IPR029044">
    <property type="entry name" value="Nucleotide-diphossugar_trans"/>
</dbReference>
<dbReference type="AlphaFoldDB" id="A0A9P4M6I0"/>